<evidence type="ECO:0000313" key="3">
    <source>
        <dbReference type="Proteomes" id="UP000244128"/>
    </source>
</evidence>
<dbReference type="Pfam" id="PF01370">
    <property type="entry name" value="Epimerase"/>
    <property type="match status" value="1"/>
</dbReference>
<dbReference type="PANTHER" id="PTHR12126:SF11">
    <property type="entry name" value="NADH DEHYDROGENASE [UBIQUINONE] 1 ALPHA SUBCOMPLEX SUBUNIT 9, MITOCHONDRIAL"/>
    <property type="match status" value="1"/>
</dbReference>
<dbReference type="Proteomes" id="UP000244128">
    <property type="component" value="Unassembled WGS sequence"/>
</dbReference>
<dbReference type="RefSeq" id="WP_107802188.1">
    <property type="nucleotide sequence ID" value="NZ_QAOI01000002.1"/>
</dbReference>
<reference evidence="2 3" key="1">
    <citation type="submission" date="2018-04" db="EMBL/GenBank/DDBJ databases">
        <title>Active sludge and wastewater microbial communities from Klosterneuburg, Austria.</title>
        <authorList>
            <person name="Wagner M."/>
        </authorList>
    </citation>
    <scope>NUCLEOTIDE SEQUENCE [LARGE SCALE GENOMIC DNA]</scope>
    <source>
        <strain evidence="2 3">Nm49</strain>
    </source>
</reference>
<name>A0A2T5I459_9PROT</name>
<accession>A0A2T5I459</accession>
<dbReference type="AlphaFoldDB" id="A0A2T5I459"/>
<dbReference type="InterPro" id="IPR051207">
    <property type="entry name" value="ComplexI_NDUFA9_subunit"/>
</dbReference>
<evidence type="ECO:0000313" key="2">
    <source>
        <dbReference type="EMBL" id="PTQ78621.1"/>
    </source>
</evidence>
<dbReference type="SUPFAM" id="SSF51735">
    <property type="entry name" value="NAD(P)-binding Rossmann-fold domains"/>
    <property type="match status" value="1"/>
</dbReference>
<comment type="caution">
    <text evidence="2">The sequence shown here is derived from an EMBL/GenBank/DDBJ whole genome shotgun (WGS) entry which is preliminary data.</text>
</comment>
<dbReference type="InterPro" id="IPR001509">
    <property type="entry name" value="Epimerase_deHydtase"/>
</dbReference>
<gene>
    <name evidence="2" type="ORF">C8R26_102191</name>
</gene>
<organism evidence="2 3">
    <name type="scientific">Nitrosomonas oligotropha</name>
    <dbReference type="NCBI Taxonomy" id="42354"/>
    <lineage>
        <taxon>Bacteria</taxon>
        <taxon>Pseudomonadati</taxon>
        <taxon>Pseudomonadota</taxon>
        <taxon>Betaproteobacteria</taxon>
        <taxon>Nitrosomonadales</taxon>
        <taxon>Nitrosomonadaceae</taxon>
        <taxon>Nitrosomonas</taxon>
    </lineage>
</organism>
<dbReference type="EMBL" id="QAOI01000002">
    <property type="protein sequence ID" value="PTQ78621.1"/>
    <property type="molecule type" value="Genomic_DNA"/>
</dbReference>
<dbReference type="Gene3D" id="3.40.50.720">
    <property type="entry name" value="NAD(P)-binding Rossmann-like Domain"/>
    <property type="match status" value="1"/>
</dbReference>
<feature type="domain" description="NAD-dependent epimerase/dehydratase" evidence="1">
    <location>
        <begin position="85"/>
        <end position="206"/>
    </location>
</feature>
<evidence type="ECO:0000259" key="1">
    <source>
        <dbReference type="Pfam" id="PF01370"/>
    </source>
</evidence>
<dbReference type="GO" id="GO:0044877">
    <property type="term" value="F:protein-containing complex binding"/>
    <property type="evidence" value="ECO:0007669"/>
    <property type="project" value="TreeGrafter"/>
</dbReference>
<protein>
    <submittedName>
        <fullName evidence="2">Nucleoside-diphosphate-sugar epimerase</fullName>
    </submittedName>
</protein>
<proteinExistence type="predicted"/>
<sequence length="296" mass="34041">MNEQRVGLLGATSLAGECLIRKLIEYGRHVTAFSRHSITNKTLHPQITWQQFATMDSTKVCNEGREIRAWLCVAPIWALSEHFDLLSAYGARRIVVLSSTSRFTKNTSSDPYERKIAQQLIKSEELLQTWAAAHEVECVILRPTLIYGYGRDKNITEIAKFIRRFGFFPLFGSASGLRQPIHVEDVAAACYAALSRENLTNRTYNLSGEETLTYRAMVERVFTAMNRSPRMLTVPLWLFQIATWGLRWLPKYRNWTTAMAERMNQDLKFDWSEAKLDLDFSPRPFKLTAEDLPGQH</sequence>
<dbReference type="InterPro" id="IPR036291">
    <property type="entry name" value="NAD(P)-bd_dom_sf"/>
</dbReference>
<dbReference type="PANTHER" id="PTHR12126">
    <property type="entry name" value="NADH-UBIQUINONE OXIDOREDUCTASE 39 KDA SUBUNIT-RELATED"/>
    <property type="match status" value="1"/>
</dbReference>